<evidence type="ECO:0000256" key="1">
    <source>
        <dbReference type="SAM" id="SignalP"/>
    </source>
</evidence>
<name>A0AAV1R6Z6_9ROSI</name>
<reference evidence="3 4" key="1">
    <citation type="submission" date="2024-01" db="EMBL/GenBank/DDBJ databases">
        <authorList>
            <person name="Waweru B."/>
        </authorList>
    </citation>
    <scope>NUCLEOTIDE SEQUENCE [LARGE SCALE GENOMIC DNA]</scope>
</reference>
<proteinExistence type="predicted"/>
<feature type="signal peptide" evidence="1">
    <location>
        <begin position="1"/>
        <end position="22"/>
    </location>
</feature>
<sequence>SHRMWNRTLLLIYLPSFSPTKAKEKEFPSYRLFCYLYSAHWAPKGLYETWS</sequence>
<gene>
    <name evidence="2" type="ORF">DCAF_LOCUS1550</name>
    <name evidence="3" type="ORF">DCAF_LOCUS6528</name>
</gene>
<feature type="non-terminal residue" evidence="3">
    <location>
        <position position="1"/>
    </location>
</feature>
<dbReference type="EMBL" id="CAWUPB010000903">
    <property type="protein sequence ID" value="CAK7328785.1"/>
    <property type="molecule type" value="Genomic_DNA"/>
</dbReference>
<evidence type="ECO:0000313" key="2">
    <source>
        <dbReference type="EMBL" id="CAK7323920.1"/>
    </source>
</evidence>
<dbReference type="EMBL" id="CAWUPB010000202">
    <property type="protein sequence ID" value="CAK7323920.1"/>
    <property type="molecule type" value="Genomic_DNA"/>
</dbReference>
<dbReference type="AlphaFoldDB" id="A0AAV1R6Z6"/>
<protein>
    <submittedName>
        <fullName evidence="3">Uncharacterized protein</fullName>
    </submittedName>
</protein>
<accession>A0AAV1R6Z6</accession>
<evidence type="ECO:0000313" key="4">
    <source>
        <dbReference type="Proteomes" id="UP001314170"/>
    </source>
</evidence>
<evidence type="ECO:0000313" key="3">
    <source>
        <dbReference type="EMBL" id="CAK7328785.1"/>
    </source>
</evidence>
<keyword evidence="4" id="KW-1185">Reference proteome</keyword>
<comment type="caution">
    <text evidence="3">The sequence shown here is derived from an EMBL/GenBank/DDBJ whole genome shotgun (WGS) entry which is preliminary data.</text>
</comment>
<keyword evidence="1" id="KW-0732">Signal</keyword>
<organism evidence="3 4">
    <name type="scientific">Dovyalis caffra</name>
    <dbReference type="NCBI Taxonomy" id="77055"/>
    <lineage>
        <taxon>Eukaryota</taxon>
        <taxon>Viridiplantae</taxon>
        <taxon>Streptophyta</taxon>
        <taxon>Embryophyta</taxon>
        <taxon>Tracheophyta</taxon>
        <taxon>Spermatophyta</taxon>
        <taxon>Magnoliopsida</taxon>
        <taxon>eudicotyledons</taxon>
        <taxon>Gunneridae</taxon>
        <taxon>Pentapetalae</taxon>
        <taxon>rosids</taxon>
        <taxon>fabids</taxon>
        <taxon>Malpighiales</taxon>
        <taxon>Salicaceae</taxon>
        <taxon>Flacourtieae</taxon>
        <taxon>Dovyalis</taxon>
    </lineage>
</organism>
<feature type="chain" id="PRO_5044714070" evidence="1">
    <location>
        <begin position="23"/>
        <end position="51"/>
    </location>
</feature>
<dbReference type="Proteomes" id="UP001314170">
    <property type="component" value="Unassembled WGS sequence"/>
</dbReference>